<dbReference type="EMBL" id="ADZX01000512">
    <property type="protein sequence ID" value="EFK96322.1"/>
    <property type="molecule type" value="Genomic_DNA"/>
</dbReference>
<organism evidence="1">
    <name type="scientific">sediment metagenome</name>
    <dbReference type="NCBI Taxonomy" id="749907"/>
    <lineage>
        <taxon>unclassified sequences</taxon>
        <taxon>metagenomes</taxon>
        <taxon>ecological metagenomes</taxon>
    </lineage>
</organism>
<evidence type="ECO:0000313" key="1">
    <source>
        <dbReference type="EMBL" id="EFK96322.1"/>
    </source>
</evidence>
<name>D9PJE4_9ZZZZ</name>
<proteinExistence type="predicted"/>
<comment type="caution">
    <text evidence="1">The sequence shown here is derived from an EMBL/GenBank/DDBJ whole genome shotgun (WGS) entry which is preliminary data.</text>
</comment>
<reference evidence="1" key="2">
    <citation type="journal article" date="2011" name="Microb. Ecol.">
        <title>Taxonomic and Functional Metagenomic Profiling of the Microbial Community in the Anoxic Sediment of a Sub-saline Shallow Lake (Laguna de Carrizo, Central Spain).</title>
        <authorList>
            <person name="Ferrer M."/>
            <person name="Guazzaroni M.E."/>
            <person name="Richter M."/>
            <person name="Garcia-Salamanca A."/>
            <person name="Yarza P."/>
            <person name="Suarez-Suarez A."/>
            <person name="Solano J."/>
            <person name="Alcaide M."/>
            <person name="van Dillewijn P."/>
            <person name="Molina-Henares M.A."/>
            <person name="Lopez-Cortes N."/>
            <person name="Al-Ramahi Y."/>
            <person name="Guerrero C."/>
            <person name="Acosta A."/>
            <person name="de Eugenio L.I."/>
            <person name="Martinez V."/>
            <person name="Marques S."/>
            <person name="Rojo F."/>
            <person name="Santero E."/>
            <person name="Genilloud O."/>
            <person name="Perez-Perez J."/>
            <person name="Rossello-Mora R."/>
            <person name="Ramos J.L."/>
        </authorList>
    </citation>
    <scope>NUCLEOTIDE SEQUENCE</scope>
</reference>
<accession>D9PJE4</accession>
<dbReference type="AlphaFoldDB" id="D9PJE4"/>
<reference evidence="1" key="1">
    <citation type="submission" date="2010-07" db="EMBL/GenBank/DDBJ databases">
        <authorList>
            <consortium name="CONSOLIDER consortium CSD2007-00005"/>
            <person name="Guazzaroni M.-E."/>
            <person name="Richter M."/>
            <person name="Garcia-Salamanca A."/>
            <person name="Yarza P."/>
            <person name="Ferrer M."/>
        </authorList>
    </citation>
    <scope>NUCLEOTIDE SEQUENCE</scope>
</reference>
<protein>
    <submittedName>
        <fullName evidence="1">Uncharacterized protein</fullName>
    </submittedName>
</protein>
<sequence>MVKRAAVDSDPDGLVVSQRDFYHRAKVFIKGLAVADIAGVYSVFIQFPGNLGILSQKQMAVKMKVTDNRGCVTPGPQIPDNGFDCPGGGIIIYGNADNLAPGLDKLFTLQNCFFDIRG</sequence>
<gene>
    <name evidence="1" type="ORF">LDC_1653</name>
</gene>